<dbReference type="PANTHER" id="PTHR14699:SF0">
    <property type="entry name" value="TETRATRICOPEPTIDE REPEAT PROTEIN 21 HOMOLOG"/>
    <property type="match status" value="1"/>
</dbReference>
<dbReference type="InterPro" id="IPR056834">
    <property type="entry name" value="ARM_TT21_C"/>
</dbReference>
<dbReference type="Proteomes" id="UP000054498">
    <property type="component" value="Unassembled WGS sequence"/>
</dbReference>
<reference evidence="3 4" key="1">
    <citation type="journal article" date="2013" name="BMC Genomics">
        <title>Reconstruction of the lipid metabolism for the microalga Monoraphidium neglectum from its genome sequence reveals characteristics suitable for biofuel production.</title>
        <authorList>
            <person name="Bogen C."/>
            <person name="Al-Dilaimi A."/>
            <person name="Albersmeier A."/>
            <person name="Wichmann J."/>
            <person name="Grundmann M."/>
            <person name="Rupp O."/>
            <person name="Lauersen K.J."/>
            <person name="Blifernez-Klassen O."/>
            <person name="Kalinowski J."/>
            <person name="Goesmann A."/>
            <person name="Mussgnug J.H."/>
            <person name="Kruse O."/>
        </authorList>
    </citation>
    <scope>NUCLEOTIDE SEQUENCE [LARGE SCALE GENOMIC DNA]</scope>
    <source>
        <strain evidence="3 4">SAG 48.87</strain>
    </source>
</reference>
<evidence type="ECO:0000313" key="4">
    <source>
        <dbReference type="Proteomes" id="UP000054498"/>
    </source>
</evidence>
<dbReference type="EMBL" id="KK106715">
    <property type="protein sequence ID" value="KIY91409.1"/>
    <property type="molecule type" value="Genomic_DNA"/>
</dbReference>
<gene>
    <name evidence="3" type="ORF">MNEG_16555</name>
</gene>
<organism evidence="3 4">
    <name type="scientific">Monoraphidium neglectum</name>
    <dbReference type="NCBI Taxonomy" id="145388"/>
    <lineage>
        <taxon>Eukaryota</taxon>
        <taxon>Viridiplantae</taxon>
        <taxon>Chlorophyta</taxon>
        <taxon>core chlorophytes</taxon>
        <taxon>Chlorophyceae</taxon>
        <taxon>CS clade</taxon>
        <taxon>Sphaeropleales</taxon>
        <taxon>Selenastraceae</taxon>
        <taxon>Monoraphidium</taxon>
    </lineage>
</organism>
<dbReference type="AlphaFoldDB" id="A0A0D2LHA3"/>
<sequence length="138" mass="14379">MIEIYLSPENDVSWTDGNQPAAAPSRGGSRDGSVGGAGAGVGAGGGTAEEEAQEAAVTARELLKQLRPEDVDESRYQVLSAYARMAGRQRGDVEAAVGSLLDVASSDPNNVPVLLALAHGFVLMKQVDRAWSPRRATS</sequence>
<dbReference type="PANTHER" id="PTHR14699">
    <property type="entry name" value="STI2 PROTEIN-RELATED"/>
    <property type="match status" value="1"/>
</dbReference>
<proteinExistence type="predicted"/>
<dbReference type="GO" id="GO:0061512">
    <property type="term" value="P:protein localization to cilium"/>
    <property type="evidence" value="ECO:0007669"/>
    <property type="project" value="TreeGrafter"/>
</dbReference>
<feature type="domain" description="Tetratricopeptide repeat protein 21A/21B C-terminal ARM" evidence="2">
    <location>
        <begin position="58"/>
        <end position="130"/>
    </location>
</feature>
<dbReference type="Pfam" id="PF25063">
    <property type="entry name" value="ARM_TT21_C"/>
    <property type="match status" value="1"/>
</dbReference>
<feature type="compositionally biased region" description="Gly residues" evidence="1">
    <location>
        <begin position="33"/>
        <end position="47"/>
    </location>
</feature>
<dbReference type="KEGG" id="mng:MNEG_16555"/>
<dbReference type="GO" id="GO:0005929">
    <property type="term" value="C:cilium"/>
    <property type="evidence" value="ECO:0007669"/>
    <property type="project" value="GOC"/>
</dbReference>
<dbReference type="RefSeq" id="XP_013890429.1">
    <property type="nucleotide sequence ID" value="XM_014034975.1"/>
</dbReference>
<keyword evidence="4" id="KW-1185">Reference proteome</keyword>
<keyword evidence="3" id="KW-0969">Cilium</keyword>
<dbReference type="GeneID" id="25734326"/>
<evidence type="ECO:0000313" key="3">
    <source>
        <dbReference type="EMBL" id="KIY91409.1"/>
    </source>
</evidence>
<dbReference type="GO" id="GO:0035721">
    <property type="term" value="P:intraciliary retrograde transport"/>
    <property type="evidence" value="ECO:0007669"/>
    <property type="project" value="TreeGrafter"/>
</dbReference>
<evidence type="ECO:0000256" key="1">
    <source>
        <dbReference type="SAM" id="MobiDB-lite"/>
    </source>
</evidence>
<dbReference type="GO" id="GO:0030991">
    <property type="term" value="C:intraciliary transport particle A"/>
    <property type="evidence" value="ECO:0007669"/>
    <property type="project" value="TreeGrafter"/>
</dbReference>
<name>A0A0D2LHA3_9CHLO</name>
<accession>A0A0D2LHA3</accession>
<feature type="region of interest" description="Disordered" evidence="1">
    <location>
        <begin position="1"/>
        <end position="56"/>
    </location>
</feature>
<dbReference type="STRING" id="145388.A0A0D2LHA3"/>
<keyword evidence="3" id="KW-0966">Cell projection</keyword>
<keyword evidence="3" id="KW-0282">Flagellum</keyword>
<evidence type="ECO:0000259" key="2">
    <source>
        <dbReference type="Pfam" id="PF25063"/>
    </source>
</evidence>
<protein>
    <submittedName>
        <fullName evidence="3">Flagellar associated protein</fullName>
    </submittedName>
</protein>
<dbReference type="InterPro" id="IPR040364">
    <property type="entry name" value="TTC21A/TTC21B"/>
</dbReference>